<evidence type="ECO:0000313" key="2">
    <source>
        <dbReference type="EMBL" id="VDD95310.1"/>
    </source>
</evidence>
<evidence type="ECO:0000313" key="3">
    <source>
        <dbReference type="Proteomes" id="UP000274131"/>
    </source>
</evidence>
<dbReference type="WBParaSite" id="EVEC_0001071801-mRNA-1">
    <property type="protein sequence ID" value="EVEC_0001071801-mRNA-1"/>
    <property type="gene ID" value="EVEC_0001071801"/>
</dbReference>
<feature type="compositionally biased region" description="Basic and acidic residues" evidence="1">
    <location>
        <begin position="17"/>
        <end position="35"/>
    </location>
</feature>
<sequence length="76" mass="7888">MEKKNGDGVEAHTSGIKVEDSEIKLECQEQKELKNLGRSGRKKASGAGARGAGKGDTGNVDHITGIGPKNGVQRTG</sequence>
<protein>
    <submittedName>
        <fullName evidence="2 4">Uncharacterized protein</fullName>
    </submittedName>
</protein>
<reference evidence="2 3" key="2">
    <citation type="submission" date="2018-10" db="EMBL/GenBank/DDBJ databases">
        <authorList>
            <consortium name="Pathogen Informatics"/>
        </authorList>
    </citation>
    <scope>NUCLEOTIDE SEQUENCE [LARGE SCALE GENOMIC DNA]</scope>
</reference>
<keyword evidence="3" id="KW-1185">Reference proteome</keyword>
<feature type="region of interest" description="Disordered" evidence="1">
    <location>
        <begin position="1"/>
        <end position="76"/>
    </location>
</feature>
<feature type="compositionally biased region" description="Basic and acidic residues" evidence="1">
    <location>
        <begin position="1"/>
        <end position="10"/>
    </location>
</feature>
<proteinExistence type="predicted"/>
<dbReference type="AlphaFoldDB" id="A0A0N4VIR5"/>
<dbReference type="EMBL" id="UXUI01010508">
    <property type="protein sequence ID" value="VDD95310.1"/>
    <property type="molecule type" value="Genomic_DNA"/>
</dbReference>
<reference evidence="4" key="1">
    <citation type="submission" date="2017-02" db="UniProtKB">
        <authorList>
            <consortium name="WormBaseParasite"/>
        </authorList>
    </citation>
    <scope>IDENTIFICATION</scope>
</reference>
<evidence type="ECO:0000256" key="1">
    <source>
        <dbReference type="SAM" id="MobiDB-lite"/>
    </source>
</evidence>
<name>A0A0N4VIR5_ENTVE</name>
<organism evidence="4">
    <name type="scientific">Enterobius vermicularis</name>
    <name type="common">Human pinworm</name>
    <dbReference type="NCBI Taxonomy" id="51028"/>
    <lineage>
        <taxon>Eukaryota</taxon>
        <taxon>Metazoa</taxon>
        <taxon>Ecdysozoa</taxon>
        <taxon>Nematoda</taxon>
        <taxon>Chromadorea</taxon>
        <taxon>Rhabditida</taxon>
        <taxon>Spirurina</taxon>
        <taxon>Oxyuridomorpha</taxon>
        <taxon>Oxyuroidea</taxon>
        <taxon>Oxyuridae</taxon>
        <taxon>Enterobius</taxon>
    </lineage>
</organism>
<accession>A0A0N4VIR5</accession>
<dbReference type="Proteomes" id="UP000274131">
    <property type="component" value="Unassembled WGS sequence"/>
</dbReference>
<evidence type="ECO:0000313" key="4">
    <source>
        <dbReference type="WBParaSite" id="EVEC_0001071801-mRNA-1"/>
    </source>
</evidence>
<gene>
    <name evidence="2" type="ORF">EVEC_LOCUS10061</name>
</gene>